<dbReference type="GO" id="GO:0016787">
    <property type="term" value="F:hydrolase activity"/>
    <property type="evidence" value="ECO:0007669"/>
    <property type="project" value="UniProtKB-KW"/>
</dbReference>
<gene>
    <name evidence="4" type="ORF">CJD36_010695</name>
</gene>
<dbReference type="OrthoDB" id="955324at2"/>
<dbReference type="InterPro" id="IPR008201">
    <property type="entry name" value="HepT-like"/>
</dbReference>
<organism evidence="4 5">
    <name type="scientific">Flavipsychrobacter stenotrophus</name>
    <dbReference type="NCBI Taxonomy" id="2077091"/>
    <lineage>
        <taxon>Bacteria</taxon>
        <taxon>Pseudomonadati</taxon>
        <taxon>Bacteroidota</taxon>
        <taxon>Chitinophagia</taxon>
        <taxon>Chitinophagales</taxon>
        <taxon>Chitinophagaceae</taxon>
        <taxon>Flavipsychrobacter</taxon>
    </lineage>
</organism>
<evidence type="ECO:0008006" key="6">
    <source>
        <dbReference type="Google" id="ProtNLM"/>
    </source>
</evidence>
<keyword evidence="5" id="KW-1185">Reference proteome</keyword>
<keyword evidence="2" id="KW-0540">Nuclease</keyword>
<evidence type="ECO:0000313" key="5">
    <source>
        <dbReference type="Proteomes" id="UP000239872"/>
    </source>
</evidence>
<dbReference type="Proteomes" id="UP000239872">
    <property type="component" value="Unassembled WGS sequence"/>
</dbReference>
<name>A0A2S7SV80_9BACT</name>
<dbReference type="GO" id="GO:0004540">
    <property type="term" value="F:RNA nuclease activity"/>
    <property type="evidence" value="ECO:0007669"/>
    <property type="project" value="InterPro"/>
</dbReference>
<dbReference type="EMBL" id="PPSL01000003">
    <property type="protein sequence ID" value="PQJ10436.1"/>
    <property type="molecule type" value="Genomic_DNA"/>
</dbReference>
<evidence type="ECO:0000256" key="2">
    <source>
        <dbReference type="ARBA" id="ARBA00022722"/>
    </source>
</evidence>
<protein>
    <recommendedName>
        <fullName evidence="6">DUF86 domain-containing protein</fullName>
    </recommendedName>
</protein>
<keyword evidence="3" id="KW-0378">Hydrolase</keyword>
<dbReference type="Pfam" id="PF01934">
    <property type="entry name" value="HepT-like"/>
    <property type="match status" value="1"/>
</dbReference>
<sequence length="51" mass="6075">MKAARNFFAHAYDYTDWTRVWETIETVLPILKPKIEHIIEVLEKENNGKTN</sequence>
<evidence type="ECO:0000313" key="4">
    <source>
        <dbReference type="EMBL" id="PQJ10436.1"/>
    </source>
</evidence>
<reference evidence="4 5" key="1">
    <citation type="submission" date="2018-01" db="EMBL/GenBank/DDBJ databases">
        <title>A novel member of the phylum Bacteroidetes isolated from glacier ice.</title>
        <authorList>
            <person name="Liu Q."/>
            <person name="Xin Y.-H."/>
        </authorList>
    </citation>
    <scope>NUCLEOTIDE SEQUENCE [LARGE SCALE GENOMIC DNA]</scope>
    <source>
        <strain evidence="4 5">RB1R16</strain>
    </source>
</reference>
<keyword evidence="1" id="KW-1277">Toxin-antitoxin system</keyword>
<dbReference type="GO" id="GO:0110001">
    <property type="term" value="C:toxin-antitoxin complex"/>
    <property type="evidence" value="ECO:0007669"/>
    <property type="project" value="InterPro"/>
</dbReference>
<evidence type="ECO:0000256" key="3">
    <source>
        <dbReference type="ARBA" id="ARBA00022801"/>
    </source>
</evidence>
<comment type="caution">
    <text evidence="4">The sequence shown here is derived from an EMBL/GenBank/DDBJ whole genome shotgun (WGS) entry which is preliminary data.</text>
</comment>
<evidence type="ECO:0000256" key="1">
    <source>
        <dbReference type="ARBA" id="ARBA00022649"/>
    </source>
</evidence>
<accession>A0A2S7SV80</accession>
<proteinExistence type="predicted"/>
<dbReference type="AlphaFoldDB" id="A0A2S7SV80"/>